<accession>A0A1H0A457</accession>
<name>A0A1H0A457_9EURY</name>
<organism evidence="1 2">
    <name type="scientific">Haloarchaeobius iranensis</name>
    <dbReference type="NCBI Taxonomy" id="996166"/>
    <lineage>
        <taxon>Archaea</taxon>
        <taxon>Methanobacteriati</taxon>
        <taxon>Methanobacteriota</taxon>
        <taxon>Stenosarchaea group</taxon>
        <taxon>Halobacteria</taxon>
        <taxon>Halobacteriales</taxon>
        <taxon>Halorubellaceae</taxon>
        <taxon>Haloarchaeobius</taxon>
    </lineage>
</organism>
<keyword evidence="2" id="KW-1185">Reference proteome</keyword>
<dbReference type="Proteomes" id="UP000199370">
    <property type="component" value="Unassembled WGS sequence"/>
</dbReference>
<sequence length="31" mass="3733">MDRVCQDVKRATVPSKKLQWSQRLWPFTQSL</sequence>
<reference evidence="2" key="1">
    <citation type="submission" date="2016-10" db="EMBL/GenBank/DDBJ databases">
        <authorList>
            <person name="Varghese N."/>
            <person name="Submissions S."/>
        </authorList>
    </citation>
    <scope>NUCLEOTIDE SEQUENCE [LARGE SCALE GENOMIC DNA]</scope>
    <source>
        <strain evidence="2">EB21,IBRC-M 10013,KCTC 4048</strain>
    </source>
</reference>
<proteinExistence type="predicted"/>
<evidence type="ECO:0000313" key="2">
    <source>
        <dbReference type="Proteomes" id="UP000199370"/>
    </source>
</evidence>
<dbReference type="AlphaFoldDB" id="A0A1H0A457"/>
<dbReference type="EMBL" id="FNIA01000024">
    <property type="protein sequence ID" value="SDN27486.1"/>
    <property type="molecule type" value="Genomic_DNA"/>
</dbReference>
<gene>
    <name evidence="1" type="ORF">SAMN05192554_12416</name>
</gene>
<protein>
    <submittedName>
        <fullName evidence="1">Uncharacterized protein</fullName>
    </submittedName>
</protein>
<evidence type="ECO:0000313" key="1">
    <source>
        <dbReference type="EMBL" id="SDN27486.1"/>
    </source>
</evidence>